<comment type="caution">
    <text evidence="1">The sequence shown here is derived from an EMBL/GenBank/DDBJ whole genome shotgun (WGS) entry which is preliminary data.</text>
</comment>
<dbReference type="PANTHER" id="PTHR43422">
    <property type="entry name" value="THIAMINE THIAZOLE SYNTHASE"/>
    <property type="match status" value="1"/>
</dbReference>
<gene>
    <name evidence="1" type="ORF">C8D89_113154</name>
</gene>
<dbReference type="SUPFAM" id="SSF51905">
    <property type="entry name" value="FAD/NAD(P)-binding domain"/>
    <property type="match status" value="1"/>
</dbReference>
<keyword evidence="2" id="KW-1185">Reference proteome</keyword>
<dbReference type="Gene3D" id="3.50.50.60">
    <property type="entry name" value="FAD/NAD(P)-binding domain"/>
    <property type="match status" value="1"/>
</dbReference>
<sequence>MAREDERVVVLGAGMAGLLAAGAAAGSGREVVVVDRDDLPGLDDTPAPRRGIPQGRHAHGLLARGQQVLEELFPGFTADLVAEGVPAGDLGYDARWHVDGRRLATGTSGLTFLCASRPCLEARVRARVAALPGVTVLDATTAEAPIADDRGRRIVGVRIRHRDGRDEIADADLVVDATGRGSRAPGWLEDLGYPRPDSERVSVGLGYASRIYRTPAALAPALAVLYAPGPTRPRGGGLQVLEGDRVMVTLAGVAGDHPPLEPRGFLDFARDLPVVHDVLRDAEPLDEPVGFRFPTPTRRHYARLPAAPEGLIVLGDGLCSLNPIYAQGMTVAGLQALALRQHLGAGPLRTRPLQRALAAVADTPWTMMLGADTALPGVEIPLDRATRAVGAYLARLQAAAVVDPTVAGAFLRVVGLVDPPGSLVRPRVAVPVLRHALSSRRDRTPAAS</sequence>
<protein>
    <submittedName>
        <fullName evidence="1">Flavin-dependent dehydrogenase</fullName>
    </submittedName>
</protein>
<accession>A0A2U1F2M2</accession>
<evidence type="ECO:0000313" key="2">
    <source>
        <dbReference type="Proteomes" id="UP000245639"/>
    </source>
</evidence>
<proteinExistence type="predicted"/>
<dbReference type="InterPro" id="IPR036188">
    <property type="entry name" value="FAD/NAD-bd_sf"/>
</dbReference>
<dbReference type="Pfam" id="PF12831">
    <property type="entry name" value="FAD_oxidored"/>
    <property type="match status" value="1"/>
</dbReference>
<dbReference type="OrthoDB" id="9790035at2"/>
<dbReference type="EMBL" id="QEKW01000013">
    <property type="protein sequence ID" value="PVZ06416.1"/>
    <property type="molecule type" value="Genomic_DNA"/>
</dbReference>
<dbReference type="PANTHER" id="PTHR43422:SF3">
    <property type="entry name" value="THIAMINE THIAZOLE SYNTHASE"/>
    <property type="match status" value="1"/>
</dbReference>
<dbReference type="Proteomes" id="UP000245639">
    <property type="component" value="Unassembled WGS sequence"/>
</dbReference>
<dbReference type="AlphaFoldDB" id="A0A2U1F2M2"/>
<evidence type="ECO:0000313" key="1">
    <source>
        <dbReference type="EMBL" id="PVZ06416.1"/>
    </source>
</evidence>
<name>A0A2U1F2M2_9PSEU</name>
<dbReference type="RefSeq" id="WP_116710174.1">
    <property type="nucleotide sequence ID" value="NZ_QEKW01000013.1"/>
</dbReference>
<reference evidence="1 2" key="1">
    <citation type="submission" date="2018-04" db="EMBL/GenBank/DDBJ databases">
        <title>Genomic Encyclopedia of Type Strains, Phase IV (KMG-IV): sequencing the most valuable type-strain genomes for metagenomic binning, comparative biology and taxonomic classification.</title>
        <authorList>
            <person name="Goeker M."/>
        </authorList>
    </citation>
    <scope>NUCLEOTIDE SEQUENCE [LARGE SCALE GENOMIC DNA]</scope>
    <source>
        <strain evidence="1 2">DSM 45771</strain>
    </source>
</reference>
<organism evidence="1 2">
    <name type="scientific">Actinomycetospora cinnamomea</name>
    <dbReference type="NCBI Taxonomy" id="663609"/>
    <lineage>
        <taxon>Bacteria</taxon>
        <taxon>Bacillati</taxon>
        <taxon>Actinomycetota</taxon>
        <taxon>Actinomycetes</taxon>
        <taxon>Pseudonocardiales</taxon>
        <taxon>Pseudonocardiaceae</taxon>
        <taxon>Actinomycetospora</taxon>
    </lineage>
</organism>